<gene>
    <name evidence="2" type="ORF">PoB_005671500</name>
</gene>
<feature type="transmembrane region" description="Helical" evidence="1">
    <location>
        <begin position="97"/>
        <end position="118"/>
    </location>
</feature>
<sequence length="136" mass="14793">MNCNERLASITTLVLPCPPSVSVSHPPHPLTLTTPTQCVRSETRHPPPLALLLTLVPHSGAPKCPSTSFPSPALFHLPPPYQPRRVRHVCLEAPHGLALGLGVWYILFLMLLSGLPGLPVKLQLTWTGAVMPCRQH</sequence>
<dbReference type="Proteomes" id="UP000735302">
    <property type="component" value="Unassembled WGS sequence"/>
</dbReference>
<reference evidence="2 3" key="1">
    <citation type="journal article" date="2021" name="Elife">
        <title>Chloroplast acquisition without the gene transfer in kleptoplastic sea slugs, Plakobranchus ocellatus.</title>
        <authorList>
            <person name="Maeda T."/>
            <person name="Takahashi S."/>
            <person name="Yoshida T."/>
            <person name="Shimamura S."/>
            <person name="Takaki Y."/>
            <person name="Nagai Y."/>
            <person name="Toyoda A."/>
            <person name="Suzuki Y."/>
            <person name="Arimoto A."/>
            <person name="Ishii H."/>
            <person name="Satoh N."/>
            <person name="Nishiyama T."/>
            <person name="Hasebe M."/>
            <person name="Maruyama T."/>
            <person name="Minagawa J."/>
            <person name="Obokata J."/>
            <person name="Shigenobu S."/>
        </authorList>
    </citation>
    <scope>NUCLEOTIDE SEQUENCE [LARGE SCALE GENOMIC DNA]</scope>
</reference>
<keyword evidence="3" id="KW-1185">Reference proteome</keyword>
<organism evidence="2 3">
    <name type="scientific">Plakobranchus ocellatus</name>
    <dbReference type="NCBI Taxonomy" id="259542"/>
    <lineage>
        <taxon>Eukaryota</taxon>
        <taxon>Metazoa</taxon>
        <taxon>Spiralia</taxon>
        <taxon>Lophotrochozoa</taxon>
        <taxon>Mollusca</taxon>
        <taxon>Gastropoda</taxon>
        <taxon>Heterobranchia</taxon>
        <taxon>Euthyneura</taxon>
        <taxon>Panpulmonata</taxon>
        <taxon>Sacoglossa</taxon>
        <taxon>Placobranchoidea</taxon>
        <taxon>Plakobranchidae</taxon>
        <taxon>Plakobranchus</taxon>
    </lineage>
</organism>
<accession>A0AAV4CFG1</accession>
<name>A0AAV4CFG1_9GAST</name>
<keyword evidence="1" id="KW-0812">Transmembrane</keyword>
<evidence type="ECO:0000256" key="1">
    <source>
        <dbReference type="SAM" id="Phobius"/>
    </source>
</evidence>
<keyword evidence="1" id="KW-1133">Transmembrane helix</keyword>
<protein>
    <submittedName>
        <fullName evidence="2">Uncharacterized protein</fullName>
    </submittedName>
</protein>
<dbReference type="AlphaFoldDB" id="A0AAV4CFG1"/>
<evidence type="ECO:0000313" key="3">
    <source>
        <dbReference type="Proteomes" id="UP000735302"/>
    </source>
</evidence>
<keyword evidence="1" id="KW-0472">Membrane</keyword>
<comment type="caution">
    <text evidence="2">The sequence shown here is derived from an EMBL/GenBank/DDBJ whole genome shotgun (WGS) entry which is preliminary data.</text>
</comment>
<dbReference type="EMBL" id="BLXT01006232">
    <property type="protein sequence ID" value="GFO30210.1"/>
    <property type="molecule type" value="Genomic_DNA"/>
</dbReference>
<evidence type="ECO:0000313" key="2">
    <source>
        <dbReference type="EMBL" id="GFO30210.1"/>
    </source>
</evidence>
<proteinExistence type="predicted"/>